<sequence>MEPAANGLDGSPEDVPTATFHGHGVKGLQRMKGSKSTGALPGAPGDGGNRSGSGSPTRSKGSPNRESKKGFPAPGDSPKRKVRRRVMEEGNTAQRFAAAQDIFRPFDNRPKPGLPKFTTLLKAAPQPPKRDLDKERRDAKEAEAEENAAAVAEAQIRSLGFIYCSEDNKARHFRRSMTPYPACRDELIDWLEQIKLNPMAPQAAKAQRLVAGASLVAKMKDEDAFKMGYAVATKLKDVLPDRIILITDRFNEARLSDALDLHENLRLIPVSTIAFDAQGQSRRFLKDLPRITGGTFKSVKSKQFT</sequence>
<gene>
    <name evidence="2" type="ORF">FPAR1323_LOCUS11945</name>
</gene>
<name>A0A7S2CLB1_9STRA</name>
<protein>
    <submittedName>
        <fullName evidence="2">Uncharacterized protein</fullName>
    </submittedName>
</protein>
<feature type="compositionally biased region" description="Polar residues" evidence="1">
    <location>
        <begin position="52"/>
        <end position="62"/>
    </location>
</feature>
<dbReference type="EMBL" id="HBGT01022903">
    <property type="protein sequence ID" value="CAD9429204.1"/>
    <property type="molecule type" value="Transcribed_RNA"/>
</dbReference>
<reference evidence="2" key="1">
    <citation type="submission" date="2021-01" db="EMBL/GenBank/DDBJ databases">
        <authorList>
            <person name="Corre E."/>
            <person name="Pelletier E."/>
            <person name="Niang G."/>
            <person name="Scheremetjew M."/>
            <person name="Finn R."/>
            <person name="Kale V."/>
            <person name="Holt S."/>
            <person name="Cochrane G."/>
            <person name="Meng A."/>
            <person name="Brown T."/>
            <person name="Cohen L."/>
        </authorList>
    </citation>
    <scope>NUCLEOTIDE SEQUENCE</scope>
    <source>
        <strain evidence="2">RCC1693</strain>
    </source>
</reference>
<dbReference type="AlphaFoldDB" id="A0A7S2CLB1"/>
<organism evidence="2">
    <name type="scientific">Florenciella parvula</name>
    <dbReference type="NCBI Taxonomy" id="236787"/>
    <lineage>
        <taxon>Eukaryota</taxon>
        <taxon>Sar</taxon>
        <taxon>Stramenopiles</taxon>
        <taxon>Ochrophyta</taxon>
        <taxon>Dictyochophyceae</taxon>
        <taxon>Florenciellales</taxon>
        <taxon>Florenciella</taxon>
    </lineage>
</organism>
<evidence type="ECO:0000313" key="2">
    <source>
        <dbReference type="EMBL" id="CAD9429204.1"/>
    </source>
</evidence>
<feature type="region of interest" description="Disordered" evidence="1">
    <location>
        <begin position="1"/>
        <end position="83"/>
    </location>
</feature>
<accession>A0A7S2CLB1</accession>
<evidence type="ECO:0000256" key="1">
    <source>
        <dbReference type="SAM" id="MobiDB-lite"/>
    </source>
</evidence>
<feature type="compositionally biased region" description="Basic and acidic residues" evidence="1">
    <location>
        <begin position="128"/>
        <end position="142"/>
    </location>
</feature>
<feature type="region of interest" description="Disordered" evidence="1">
    <location>
        <begin position="96"/>
        <end position="146"/>
    </location>
</feature>
<proteinExistence type="predicted"/>